<proteinExistence type="predicted"/>
<sequence>MEQEKSMYQLKNAGKLTGELLVKGLLLFWEKGEGVVDLVKNRPTVGEQKWNSFMATDAKKEIKEFRTTEANLEQLRSVLKLYDVRFSIKSLDNEGTTLLSFEAKNREFMEKAFEKVIERATNTETSAQFGELLASKVEKQTFEQRLANATKQSEALQQLQETKVEAVSKVTQKMDEVTK</sequence>
<keyword evidence="1" id="KW-0175">Coiled coil</keyword>
<evidence type="ECO:0000313" key="2">
    <source>
        <dbReference type="EMBL" id="MDX5038724.1"/>
    </source>
</evidence>
<accession>A0AAW9DJB6</accession>
<comment type="caution">
    <text evidence="2">The sequence shown here is derived from an EMBL/GenBank/DDBJ whole genome shotgun (WGS) entry which is preliminary data.</text>
</comment>
<feature type="coiled-coil region" evidence="1">
    <location>
        <begin position="139"/>
        <end position="176"/>
    </location>
</feature>
<dbReference type="AlphaFoldDB" id="A0AAW9DJB6"/>
<evidence type="ECO:0000313" key="3">
    <source>
        <dbReference type="Proteomes" id="UP001270004"/>
    </source>
</evidence>
<evidence type="ECO:0000256" key="1">
    <source>
        <dbReference type="SAM" id="Coils"/>
    </source>
</evidence>
<reference evidence="2" key="1">
    <citation type="submission" date="2023-11" db="EMBL/GenBank/DDBJ databases">
        <title>Antimicrobial resistance in invasive Streptococcus suis isolated in Spain and the associated genetic mechanisms.</title>
        <authorList>
            <person name="Uruen C."/>
            <person name="Arenas J.A."/>
        </authorList>
    </citation>
    <scope>NUCLEOTIDE SEQUENCE</scope>
    <source>
        <strain evidence="2">Ss_70</strain>
    </source>
</reference>
<name>A0AAW9DJB6_STRSU</name>
<dbReference type="Proteomes" id="UP001270004">
    <property type="component" value="Unassembled WGS sequence"/>
</dbReference>
<gene>
    <name evidence="2" type="ORF">SHY70_10635</name>
</gene>
<dbReference type="RefSeq" id="WP_044762280.1">
    <property type="nucleotide sequence ID" value="NZ_CEDZ01000009.1"/>
</dbReference>
<dbReference type="Pfam" id="PF12687">
    <property type="entry name" value="DUF3801"/>
    <property type="match status" value="1"/>
</dbReference>
<protein>
    <submittedName>
        <fullName evidence="2">DUF3801 domain-containing protein</fullName>
    </submittedName>
</protein>
<dbReference type="InterPro" id="IPR024234">
    <property type="entry name" value="DUF3801"/>
</dbReference>
<dbReference type="EMBL" id="JAWWZK010000034">
    <property type="protein sequence ID" value="MDX5038724.1"/>
    <property type="molecule type" value="Genomic_DNA"/>
</dbReference>
<organism evidence="2 3">
    <name type="scientific">Streptococcus suis</name>
    <dbReference type="NCBI Taxonomy" id="1307"/>
    <lineage>
        <taxon>Bacteria</taxon>
        <taxon>Bacillati</taxon>
        <taxon>Bacillota</taxon>
        <taxon>Bacilli</taxon>
        <taxon>Lactobacillales</taxon>
        <taxon>Streptococcaceae</taxon>
        <taxon>Streptococcus</taxon>
    </lineage>
</organism>